<dbReference type="Pfam" id="PF00080">
    <property type="entry name" value="Sod_Cu"/>
    <property type="match status" value="1"/>
</dbReference>
<dbReference type="SUPFAM" id="SSF49329">
    <property type="entry name" value="Cu,Zn superoxide dismutase-like"/>
    <property type="match status" value="1"/>
</dbReference>
<accession>A0A9X1L0L3</accession>
<dbReference type="EMBL" id="JAIXNE010000004">
    <property type="protein sequence ID" value="MCA6077089.1"/>
    <property type="molecule type" value="Genomic_DNA"/>
</dbReference>
<reference evidence="6" key="1">
    <citation type="submission" date="2021-09" db="EMBL/GenBank/DDBJ databases">
        <title>Fulvivirga sp. isolated from coastal sediment.</title>
        <authorList>
            <person name="Yu H."/>
        </authorList>
    </citation>
    <scope>NUCLEOTIDE SEQUENCE</scope>
    <source>
        <strain evidence="6">1062</strain>
    </source>
</reference>
<dbReference type="EMBL" id="JAIXNE010000002">
    <property type="protein sequence ID" value="MCA6074784.1"/>
    <property type="molecule type" value="Genomic_DNA"/>
</dbReference>
<dbReference type="Gene3D" id="2.60.40.200">
    <property type="entry name" value="Superoxide dismutase, copper/zinc binding domain"/>
    <property type="match status" value="1"/>
</dbReference>
<dbReference type="CDD" id="cd00305">
    <property type="entry name" value="Cu-Zn_Superoxide_Dismutase"/>
    <property type="match status" value="1"/>
</dbReference>
<dbReference type="PROSITE" id="PS51257">
    <property type="entry name" value="PROKAR_LIPOPROTEIN"/>
    <property type="match status" value="1"/>
</dbReference>
<dbReference type="PROSITE" id="PS00087">
    <property type="entry name" value="SOD_CU_ZN_1"/>
    <property type="match status" value="1"/>
</dbReference>
<evidence type="ECO:0000313" key="8">
    <source>
        <dbReference type="Proteomes" id="UP001139409"/>
    </source>
</evidence>
<evidence type="ECO:0000313" key="5">
    <source>
        <dbReference type="EMBL" id="MCA6074784.1"/>
    </source>
</evidence>
<dbReference type="Proteomes" id="UP001139409">
    <property type="component" value="Unassembled WGS sequence"/>
</dbReference>
<keyword evidence="8" id="KW-1185">Reference proteome</keyword>
<evidence type="ECO:0000256" key="3">
    <source>
        <dbReference type="SAM" id="SignalP"/>
    </source>
</evidence>
<evidence type="ECO:0000259" key="4">
    <source>
        <dbReference type="Pfam" id="PF00080"/>
    </source>
</evidence>
<dbReference type="GO" id="GO:0006801">
    <property type="term" value="P:superoxide metabolic process"/>
    <property type="evidence" value="ECO:0007669"/>
    <property type="project" value="InterPro"/>
</dbReference>
<proteinExistence type="inferred from homology"/>
<dbReference type="InterPro" id="IPR018152">
    <property type="entry name" value="SOD_Cu/Zn_BS"/>
</dbReference>
<comment type="caution">
    <text evidence="6">The sequence shown here is derived from an EMBL/GenBank/DDBJ whole genome shotgun (WGS) entry which is preliminary data.</text>
</comment>
<dbReference type="RefSeq" id="WP_225697896.1">
    <property type="nucleotide sequence ID" value="NZ_JAIXNE010000002.1"/>
</dbReference>
<dbReference type="PANTHER" id="PTHR10003">
    <property type="entry name" value="SUPEROXIDE DISMUTASE CU-ZN -RELATED"/>
    <property type="match status" value="1"/>
</dbReference>
<name>A0A9X1L0L3_9BACT</name>
<sequence length="197" mass="20315">MKYLSRSIYVLGFLIVFGACSTSTKEEAAATDDMTTELAEEMEVPAAPMAMASMSPASGSNVTGTITFTQTGDNTVQMDIEINHLVPGSHAIHLHEKGDCSADDASSAGGHWNPSGVDHGNRMGDGMHHAGDIINLEAGADSTATNSLEITGWTIGGDSATNILNHAVIIHAGADDFTSQPSGAAGGRVSCGVIREQ</sequence>
<dbReference type="EMBL" id="JAIXNE010000003">
    <property type="protein sequence ID" value="MCA6075961.1"/>
    <property type="molecule type" value="Genomic_DNA"/>
</dbReference>
<feature type="domain" description="Superoxide dismutase copper/zinc binding" evidence="4">
    <location>
        <begin position="62"/>
        <end position="194"/>
    </location>
</feature>
<dbReference type="AlphaFoldDB" id="A0A9X1L0L3"/>
<comment type="similarity">
    <text evidence="1">Belongs to the Cu-Zn superoxide dismutase family.</text>
</comment>
<gene>
    <name evidence="5" type="ORF">LDX50_07875</name>
    <name evidence="6" type="ORF">LDX50_13845</name>
    <name evidence="7" type="ORF">LDX50_19565</name>
</gene>
<evidence type="ECO:0000313" key="6">
    <source>
        <dbReference type="EMBL" id="MCA6075961.1"/>
    </source>
</evidence>
<dbReference type="InterPro" id="IPR036423">
    <property type="entry name" value="SOD-like_Cu/Zn_dom_sf"/>
</dbReference>
<dbReference type="InterPro" id="IPR001424">
    <property type="entry name" value="SOD_Cu_Zn_dom"/>
</dbReference>
<dbReference type="GO" id="GO:0005507">
    <property type="term" value="F:copper ion binding"/>
    <property type="evidence" value="ECO:0007669"/>
    <property type="project" value="InterPro"/>
</dbReference>
<feature type="chain" id="PRO_5041195032" evidence="3">
    <location>
        <begin position="29"/>
        <end position="197"/>
    </location>
</feature>
<evidence type="ECO:0000313" key="7">
    <source>
        <dbReference type="EMBL" id="MCA6077089.1"/>
    </source>
</evidence>
<feature type="signal peptide" evidence="3">
    <location>
        <begin position="1"/>
        <end position="28"/>
    </location>
</feature>
<keyword evidence="3" id="KW-0732">Signal</keyword>
<dbReference type="InterPro" id="IPR024134">
    <property type="entry name" value="SOD_Cu/Zn_/chaperone"/>
</dbReference>
<evidence type="ECO:0000256" key="2">
    <source>
        <dbReference type="SAM" id="MobiDB-lite"/>
    </source>
</evidence>
<organism evidence="6 8">
    <name type="scientific">Fulvivirga sedimenti</name>
    <dbReference type="NCBI Taxonomy" id="2879465"/>
    <lineage>
        <taxon>Bacteria</taxon>
        <taxon>Pseudomonadati</taxon>
        <taxon>Bacteroidota</taxon>
        <taxon>Cytophagia</taxon>
        <taxon>Cytophagales</taxon>
        <taxon>Fulvivirgaceae</taxon>
        <taxon>Fulvivirga</taxon>
    </lineage>
</organism>
<evidence type="ECO:0000256" key="1">
    <source>
        <dbReference type="ARBA" id="ARBA00010457"/>
    </source>
</evidence>
<feature type="region of interest" description="Disordered" evidence="2">
    <location>
        <begin position="99"/>
        <end position="119"/>
    </location>
</feature>
<protein>
    <submittedName>
        <fullName evidence="6">Superoxide dismutase family protein</fullName>
    </submittedName>
</protein>